<dbReference type="EMBL" id="JARTFS010000011">
    <property type="protein sequence ID" value="MED4402413.1"/>
    <property type="molecule type" value="Genomic_DNA"/>
</dbReference>
<reference evidence="1 2" key="1">
    <citation type="submission" date="2023-03" db="EMBL/GenBank/DDBJ databases">
        <title>Bacillus Genome Sequencing.</title>
        <authorList>
            <person name="Dunlap C."/>
        </authorList>
    </citation>
    <scope>NUCLEOTIDE SEQUENCE [LARGE SCALE GENOMIC DNA]</scope>
    <source>
        <strain evidence="1 2">NRS-1717</strain>
    </source>
</reference>
<evidence type="ECO:0000313" key="2">
    <source>
        <dbReference type="Proteomes" id="UP001342826"/>
    </source>
</evidence>
<sequence length="112" mass="13007">MINELKELIENSSEEEVKSLLFQILLRINMVEGTNFSEEQFTKDLKKIYKDFLNYKSKQITNGNEKDYKVVHIVFGDSSSGSLKMKSHPLILLGVFFNSISFTWKYLVICTT</sequence>
<proteinExistence type="predicted"/>
<organism evidence="1 2">
    <name type="scientific">Metabacillus fastidiosus</name>
    <dbReference type="NCBI Taxonomy" id="1458"/>
    <lineage>
        <taxon>Bacteria</taxon>
        <taxon>Bacillati</taxon>
        <taxon>Bacillota</taxon>
        <taxon>Bacilli</taxon>
        <taxon>Bacillales</taxon>
        <taxon>Bacillaceae</taxon>
        <taxon>Metabacillus</taxon>
    </lineage>
</organism>
<gene>
    <name evidence="1" type="ORF">P9271_13920</name>
</gene>
<comment type="caution">
    <text evidence="1">The sequence shown here is derived from an EMBL/GenBank/DDBJ whole genome shotgun (WGS) entry which is preliminary data.</text>
</comment>
<accession>A0ABU6NZ66</accession>
<protein>
    <submittedName>
        <fullName evidence="1">Uncharacterized protein</fullName>
    </submittedName>
</protein>
<keyword evidence="2" id="KW-1185">Reference proteome</keyword>
<evidence type="ECO:0000313" key="1">
    <source>
        <dbReference type="EMBL" id="MED4402413.1"/>
    </source>
</evidence>
<name>A0ABU6NZ66_9BACI</name>
<dbReference type="RefSeq" id="WP_328015416.1">
    <property type="nucleotide sequence ID" value="NZ_JARTFS010000011.1"/>
</dbReference>
<dbReference type="Proteomes" id="UP001342826">
    <property type="component" value="Unassembled WGS sequence"/>
</dbReference>